<keyword evidence="5 7" id="KW-0520">NAD</keyword>
<dbReference type="InterPro" id="IPR008927">
    <property type="entry name" value="6-PGluconate_DH-like_C_sf"/>
</dbReference>
<accession>A0A0L6JX46</accession>
<keyword evidence="13" id="KW-1185">Reference proteome</keyword>
<evidence type="ECO:0000259" key="11">
    <source>
        <dbReference type="SMART" id="SM00984"/>
    </source>
</evidence>
<dbReference type="Gene3D" id="3.40.50.720">
    <property type="entry name" value="NAD(P)-binding Rossmann-like Domain"/>
    <property type="match status" value="2"/>
</dbReference>
<feature type="binding site" evidence="9">
    <location>
        <position position="184"/>
    </location>
    <ligand>
        <name>substrate</name>
    </ligand>
</feature>
<feature type="binding site" evidence="10">
    <location>
        <position position="320"/>
    </location>
    <ligand>
        <name>NAD(+)</name>
        <dbReference type="ChEBI" id="CHEBI:57540"/>
    </ligand>
</feature>
<dbReference type="PATRIC" id="fig|398512.5.peg.5550"/>
<evidence type="ECO:0000256" key="9">
    <source>
        <dbReference type="PIRSR" id="PIRSR500134-2"/>
    </source>
</evidence>
<dbReference type="Proteomes" id="UP000036923">
    <property type="component" value="Unassembled WGS sequence"/>
</dbReference>
<dbReference type="SUPFAM" id="SSF51735">
    <property type="entry name" value="NAD(P)-binding Rossmann-fold domains"/>
    <property type="match status" value="1"/>
</dbReference>
<feature type="binding site" evidence="9">
    <location>
        <begin position="131"/>
        <end position="134"/>
    </location>
    <ligand>
        <name>substrate</name>
    </ligand>
</feature>
<dbReference type="GO" id="GO:0003979">
    <property type="term" value="F:UDP-glucose 6-dehydrogenase activity"/>
    <property type="evidence" value="ECO:0007669"/>
    <property type="project" value="UniProtKB-EC"/>
</dbReference>
<dbReference type="InterPro" id="IPR014027">
    <property type="entry name" value="UDP-Glc/GDP-Man_DH_C"/>
</dbReference>
<dbReference type="UniPathway" id="UPA00038">
    <property type="reaction ID" value="UER00491"/>
</dbReference>
<gene>
    <name evidence="12" type="ORF">Bccel_5294</name>
</gene>
<evidence type="ECO:0000313" key="13">
    <source>
        <dbReference type="Proteomes" id="UP000036923"/>
    </source>
</evidence>
<dbReference type="Gene3D" id="1.20.5.100">
    <property type="entry name" value="Cytochrome c1, transmembrane anchor, C-terminal"/>
    <property type="match status" value="1"/>
</dbReference>
<feature type="active site" description="Nucleophile" evidence="8">
    <location>
        <position position="253"/>
    </location>
</feature>
<feature type="binding site" evidence="10">
    <location>
        <position position="5"/>
    </location>
    <ligand>
        <name>NAD(+)</name>
        <dbReference type="ChEBI" id="CHEBI:57540"/>
    </ligand>
</feature>
<dbReference type="GO" id="GO:0000271">
    <property type="term" value="P:polysaccharide biosynthetic process"/>
    <property type="evidence" value="ECO:0007669"/>
    <property type="project" value="InterPro"/>
</dbReference>
<evidence type="ECO:0000256" key="3">
    <source>
        <dbReference type="ARBA" id="ARBA00012954"/>
    </source>
</evidence>
<dbReference type="SUPFAM" id="SSF48179">
    <property type="entry name" value="6-phosphogluconate dehydrogenase C-terminal domain-like"/>
    <property type="match status" value="1"/>
</dbReference>
<evidence type="ECO:0000256" key="1">
    <source>
        <dbReference type="ARBA" id="ARBA00004701"/>
    </source>
</evidence>
<dbReference type="eggNOG" id="COG1004">
    <property type="taxonomic scope" value="Bacteria"/>
</dbReference>
<evidence type="ECO:0000256" key="2">
    <source>
        <dbReference type="ARBA" id="ARBA00006601"/>
    </source>
</evidence>
<feature type="binding site" evidence="10">
    <location>
        <position position="134"/>
    </location>
    <ligand>
        <name>NAD(+)</name>
        <dbReference type="ChEBI" id="CHEBI:57540"/>
    </ligand>
</feature>
<dbReference type="STRING" id="398512.Bccel_5294"/>
<dbReference type="InterPro" id="IPR017476">
    <property type="entry name" value="UDP-Glc/GDP-Man"/>
</dbReference>
<evidence type="ECO:0000256" key="10">
    <source>
        <dbReference type="PIRSR" id="PIRSR500134-3"/>
    </source>
</evidence>
<feature type="binding site" evidence="10">
    <location>
        <position position="98"/>
    </location>
    <ligand>
        <name>NAD(+)</name>
        <dbReference type="ChEBI" id="CHEBI:57540"/>
    </ligand>
</feature>
<reference evidence="13" key="1">
    <citation type="submission" date="2015-07" db="EMBL/GenBank/DDBJ databases">
        <title>Near-Complete Genome Sequence of the Cellulolytic Bacterium Bacteroides (Pseudobacteroides) cellulosolvens ATCC 35603.</title>
        <authorList>
            <person name="Dassa B."/>
            <person name="Utturkar S.M."/>
            <person name="Klingeman D.M."/>
            <person name="Hurt R.A."/>
            <person name="Keller M."/>
            <person name="Xu J."/>
            <person name="Reddy Y.H.K."/>
            <person name="Borovok I."/>
            <person name="Grinberg I.R."/>
            <person name="Lamed R."/>
            <person name="Zhivin O."/>
            <person name="Bayer E.A."/>
            <person name="Brown S.D."/>
        </authorList>
    </citation>
    <scope>NUCLEOTIDE SEQUENCE [LARGE SCALE GENOMIC DNA]</scope>
    <source>
        <strain evidence="13">DSM 2933</strain>
    </source>
</reference>
<dbReference type="PANTHER" id="PTHR43750">
    <property type="entry name" value="UDP-GLUCOSE 6-DEHYDROGENASE TUAD"/>
    <property type="match status" value="1"/>
</dbReference>
<feature type="binding site" evidence="9">
    <location>
        <begin position="242"/>
        <end position="246"/>
    </location>
    <ligand>
        <name>substrate</name>
    </ligand>
</feature>
<dbReference type="InterPro" id="IPR036291">
    <property type="entry name" value="NAD(P)-bd_dom_sf"/>
</dbReference>
<comment type="catalytic activity">
    <reaction evidence="6 7">
        <text>UDP-alpha-D-glucose + 2 NAD(+) + H2O = UDP-alpha-D-glucuronate + 2 NADH + 3 H(+)</text>
        <dbReference type="Rhea" id="RHEA:23596"/>
        <dbReference type="ChEBI" id="CHEBI:15377"/>
        <dbReference type="ChEBI" id="CHEBI:15378"/>
        <dbReference type="ChEBI" id="CHEBI:57540"/>
        <dbReference type="ChEBI" id="CHEBI:57945"/>
        <dbReference type="ChEBI" id="CHEBI:58052"/>
        <dbReference type="ChEBI" id="CHEBI:58885"/>
        <dbReference type="EC" id="1.1.1.22"/>
    </reaction>
</comment>
<evidence type="ECO:0000256" key="5">
    <source>
        <dbReference type="ARBA" id="ARBA00023027"/>
    </source>
</evidence>
<dbReference type="Pfam" id="PF03721">
    <property type="entry name" value="UDPG_MGDP_dh_N"/>
    <property type="match status" value="1"/>
</dbReference>
<dbReference type="PIRSF" id="PIRSF000124">
    <property type="entry name" value="UDPglc_GDPman_dh"/>
    <property type="match status" value="1"/>
</dbReference>
<evidence type="ECO:0000256" key="4">
    <source>
        <dbReference type="ARBA" id="ARBA00023002"/>
    </source>
</evidence>
<feature type="binding site" evidence="10">
    <location>
        <position position="256"/>
    </location>
    <ligand>
        <name>NAD(+)</name>
        <dbReference type="ChEBI" id="CHEBI:57540"/>
    </ligand>
</feature>
<dbReference type="GO" id="GO:0051287">
    <property type="term" value="F:NAD binding"/>
    <property type="evidence" value="ECO:0007669"/>
    <property type="project" value="InterPro"/>
</dbReference>
<feature type="domain" description="UDP-glucose/GDP-mannose dehydrogenase C-terminal" evidence="11">
    <location>
        <begin position="306"/>
        <end position="411"/>
    </location>
</feature>
<dbReference type="NCBIfam" id="TIGR03026">
    <property type="entry name" value="NDP-sugDHase"/>
    <property type="match status" value="1"/>
</dbReference>
<dbReference type="PIRSF" id="PIRSF500134">
    <property type="entry name" value="UDPglc_DH_bac"/>
    <property type="match status" value="1"/>
</dbReference>
<dbReference type="Pfam" id="PF03720">
    <property type="entry name" value="UDPG_MGDP_dh_C"/>
    <property type="match status" value="1"/>
</dbReference>
<evidence type="ECO:0000256" key="6">
    <source>
        <dbReference type="ARBA" id="ARBA00047473"/>
    </source>
</evidence>
<evidence type="ECO:0000256" key="7">
    <source>
        <dbReference type="PIRNR" id="PIRNR000124"/>
    </source>
</evidence>
<name>A0A0L6JX46_9FIRM</name>
<feature type="binding site" evidence="9">
    <location>
        <position position="313"/>
    </location>
    <ligand>
        <name>substrate</name>
    </ligand>
</feature>
<feature type="binding site" evidence="9">
    <location>
        <position position="250"/>
    </location>
    <ligand>
        <name>substrate</name>
    </ligand>
</feature>
<dbReference type="AlphaFoldDB" id="A0A0L6JX46"/>
<dbReference type="SMART" id="SM00984">
    <property type="entry name" value="UDPG_MGDP_dh_C"/>
    <property type="match status" value="1"/>
</dbReference>
<dbReference type="GO" id="GO:0006065">
    <property type="term" value="P:UDP-glucuronate biosynthetic process"/>
    <property type="evidence" value="ECO:0007669"/>
    <property type="project" value="UniProtKB-UniPathway"/>
</dbReference>
<dbReference type="EC" id="1.1.1.22" evidence="3 7"/>
<proteinExistence type="inferred from homology"/>
<evidence type="ECO:0000256" key="8">
    <source>
        <dbReference type="PIRSR" id="PIRSR500134-1"/>
    </source>
</evidence>
<dbReference type="InterPro" id="IPR036220">
    <property type="entry name" value="UDP-Glc/GDP-Man_DH_C_sf"/>
</dbReference>
<comment type="similarity">
    <text evidence="2 7">Belongs to the UDP-glucose/GDP-mannose dehydrogenase family.</text>
</comment>
<dbReference type="Pfam" id="PF00984">
    <property type="entry name" value="UDPG_MGDP_dh"/>
    <property type="match status" value="1"/>
</dbReference>
<comment type="pathway">
    <text evidence="1">Nucleotide-sugar biosynthesis; UDP-alpha-D-glucuronate biosynthesis; UDP-alpha-D-glucuronate from UDP-alpha-D-glucose: step 1/1.</text>
</comment>
<protein>
    <recommendedName>
        <fullName evidence="3 7">UDP-glucose 6-dehydrogenase</fullName>
        <ecNumber evidence="3 7">1.1.1.22</ecNumber>
    </recommendedName>
</protein>
<dbReference type="InterPro" id="IPR028357">
    <property type="entry name" value="UDPglc_DH_bac"/>
</dbReference>
<feature type="binding site" evidence="10">
    <location>
        <position position="61"/>
    </location>
    <ligand>
        <name>NAD(+)</name>
        <dbReference type="ChEBI" id="CHEBI:57540"/>
    </ligand>
</feature>
<sequence length="439" mass="48469">MICVDKREDIVRRINNREATIYEPGLQVLLEQVIDKGKLSATSDLRHAVMNSDVSIIAVGTPFGDGRIDLSYIISCTTEIGEILREKSKYHVVCVKSTVAPTTTDIVVKSILETVSGKKVGEFGLSMNPEFLREGKAVEDFINPDRIVIGASDNKSFNVVNRIYKGYFKAPIIRVNLRTAEMIKYTSNALLATLISYANEIASICEETGGVDAREVLESVTLDKRFNPKVGKHLINPEMVSYLRVGCGFGGSCFPKDVKALISFSAGKGYEPQMLESTMSINETQPVRLVNRLEKTIGDLDDKKIAVLGLAFKPDTDDVRESPALIIIRELLRKKAKVFAVDPIAVNNAAMMLPMDADELVLLTDYKVALQNANAAILVTSWPEFVCIPSYEFVSLMNKPILVDGRRVYDKKTMENAGISYVGVGLEDTGEVENHGYQI</sequence>
<dbReference type="PANTHER" id="PTHR43750:SF3">
    <property type="entry name" value="UDP-GLUCOSE 6-DEHYDROGENASE TUAD"/>
    <property type="match status" value="1"/>
</dbReference>
<evidence type="ECO:0000313" key="12">
    <source>
        <dbReference type="EMBL" id="KNY30017.1"/>
    </source>
</evidence>
<dbReference type="SUPFAM" id="SSF52413">
    <property type="entry name" value="UDP-glucose/GDP-mannose dehydrogenase C-terminal domain"/>
    <property type="match status" value="1"/>
</dbReference>
<keyword evidence="4 7" id="KW-0560">Oxidoreductase</keyword>
<dbReference type="InterPro" id="IPR001732">
    <property type="entry name" value="UDP-Glc/GDP-Man_DH_N"/>
</dbReference>
<organism evidence="12 13">
    <name type="scientific">Pseudobacteroides cellulosolvens ATCC 35603 = DSM 2933</name>
    <dbReference type="NCBI Taxonomy" id="398512"/>
    <lineage>
        <taxon>Bacteria</taxon>
        <taxon>Bacillati</taxon>
        <taxon>Bacillota</taxon>
        <taxon>Clostridia</taxon>
        <taxon>Eubacteriales</taxon>
        <taxon>Oscillospiraceae</taxon>
        <taxon>Pseudobacteroides</taxon>
    </lineage>
</organism>
<dbReference type="EMBL" id="LGTC01000001">
    <property type="protein sequence ID" value="KNY30017.1"/>
    <property type="molecule type" value="Genomic_DNA"/>
</dbReference>
<dbReference type="InterPro" id="IPR014026">
    <property type="entry name" value="UDP-Glc/GDP-Man_DH_dimer"/>
</dbReference>
<comment type="caution">
    <text evidence="12">The sequence shown here is derived from an EMBL/GenBank/DDBJ whole genome shotgun (WGS) entry which is preliminary data.</text>
</comment>